<keyword evidence="6" id="KW-0285">Flavoprotein</keyword>
<dbReference type="PANTHER" id="PTHR10211:SF0">
    <property type="entry name" value="DEOXYRIBODIPYRIMIDINE PHOTO-LYASE"/>
    <property type="match status" value="1"/>
</dbReference>
<dbReference type="EC" id="4.1.99.3" evidence="4"/>
<dbReference type="Pfam" id="PF00875">
    <property type="entry name" value="DNA_photolyase"/>
    <property type="match status" value="1"/>
</dbReference>
<sequence>MLSLPTFLRRERIHLLKKTPLKEEGRYVLYFMEASQRATFNHALESALFWANELKKPLLVYFGLTDRYRYSNLRYYTFMLEGILKVKKKLRERGIRLVILKEDPPEGAIKLAREASLLVLDRGYLRHQRVWRKKVLEAVDIPVIEVEGEVVVPVETASNKAEPYARTLRPKLMKYLFYFLEEVPLLEPKVSSLELEIPQAWEEATLANYLEKLQIDKSVPPVSYFQGGEDEAQRRLQIFLQERLPYYASMRSDPGFQATTELSPYLRYGQISPVQILRELFKVAPFEDANVQSLVNELIVWRELARNYAWYNPLYNQYEGLPAWARETLERHLTDRREILYELADLENASTLDPYWNAAQRELLTKGTIHNYIRMYWCKKLLEWTPHPKIAFDYACYLNDKYALDGRDPNGYAGISWCFGAFDRPFPERAIYGRIRKMTPHSLLSKKHFQNYLKKYS</sequence>
<proteinExistence type="inferred from homology"/>
<evidence type="ECO:0000256" key="2">
    <source>
        <dbReference type="ARBA" id="ARBA00001974"/>
    </source>
</evidence>
<protein>
    <recommendedName>
        <fullName evidence="5">Deoxyribodipyrimidine photo-lyase</fullName>
        <ecNumber evidence="4">4.1.99.3</ecNumber>
    </recommendedName>
    <alternativeName>
        <fullName evidence="12">DNA photolyase</fullName>
    </alternativeName>
</protein>
<dbReference type="PANTHER" id="PTHR10211">
    <property type="entry name" value="DEOXYRIBODIPYRIMIDINE PHOTOLYASE"/>
    <property type="match status" value="1"/>
</dbReference>
<accession>A0A832LWJ5</accession>
<feature type="domain" description="Photolyase/cryptochrome alpha/beta" evidence="14">
    <location>
        <begin position="26"/>
        <end position="154"/>
    </location>
</feature>
<dbReference type="FunFam" id="1.10.579.10:FF:000002">
    <property type="entry name" value="Deoxyribodipyrimidine photolyase"/>
    <property type="match status" value="1"/>
</dbReference>
<keyword evidence="7" id="KW-0227">DNA damage</keyword>
<keyword evidence="8" id="KW-0274">FAD</keyword>
<reference evidence="15" key="1">
    <citation type="journal article" date="2020" name="mSystems">
        <title>Genome- and Community-Level Interaction Insights into Carbon Utilization and Element Cycling Functions of Hydrothermarchaeota in Hydrothermal Sediment.</title>
        <authorList>
            <person name="Zhou Z."/>
            <person name="Liu Y."/>
            <person name="Xu W."/>
            <person name="Pan J."/>
            <person name="Luo Z.H."/>
            <person name="Li M."/>
        </authorList>
    </citation>
    <scope>NUCLEOTIDE SEQUENCE [LARGE SCALE GENOMIC DNA]</scope>
    <source>
        <strain evidence="15">SpSt-605</strain>
    </source>
</reference>
<dbReference type="Gene3D" id="1.10.579.10">
    <property type="entry name" value="DNA Cyclobutane Dipyrimidine Photolyase, subunit A, domain 3"/>
    <property type="match status" value="1"/>
</dbReference>
<evidence type="ECO:0000256" key="13">
    <source>
        <dbReference type="ARBA" id="ARBA00033999"/>
    </source>
</evidence>
<dbReference type="GO" id="GO:0003904">
    <property type="term" value="F:deoxyribodipyrimidine photo-lyase activity"/>
    <property type="evidence" value="ECO:0007669"/>
    <property type="project" value="UniProtKB-EC"/>
</dbReference>
<evidence type="ECO:0000256" key="6">
    <source>
        <dbReference type="ARBA" id="ARBA00022630"/>
    </source>
</evidence>
<dbReference type="InterPro" id="IPR006050">
    <property type="entry name" value="DNA_photolyase_N"/>
</dbReference>
<evidence type="ECO:0000256" key="9">
    <source>
        <dbReference type="ARBA" id="ARBA00023125"/>
    </source>
</evidence>
<comment type="caution">
    <text evidence="15">The sequence shown here is derived from an EMBL/GenBank/DDBJ whole genome shotgun (WGS) entry which is preliminary data.</text>
</comment>
<comment type="cofactor">
    <cofactor evidence="2">
        <name>FAD</name>
        <dbReference type="ChEBI" id="CHEBI:57692"/>
    </cofactor>
</comment>
<dbReference type="GO" id="GO:0003677">
    <property type="term" value="F:DNA binding"/>
    <property type="evidence" value="ECO:0007669"/>
    <property type="project" value="UniProtKB-KW"/>
</dbReference>
<evidence type="ECO:0000256" key="12">
    <source>
        <dbReference type="ARBA" id="ARBA00031671"/>
    </source>
</evidence>
<evidence type="ECO:0000256" key="4">
    <source>
        <dbReference type="ARBA" id="ARBA00013149"/>
    </source>
</evidence>
<name>A0A832LWJ5_9BACT</name>
<evidence type="ECO:0000256" key="5">
    <source>
        <dbReference type="ARBA" id="ARBA00014046"/>
    </source>
</evidence>
<keyword evidence="11 15" id="KW-0456">Lyase</keyword>
<evidence type="ECO:0000256" key="3">
    <source>
        <dbReference type="ARBA" id="ARBA00006409"/>
    </source>
</evidence>
<evidence type="ECO:0000256" key="11">
    <source>
        <dbReference type="ARBA" id="ARBA00023239"/>
    </source>
</evidence>
<comment type="similarity">
    <text evidence="3">Belongs to the DNA photolyase class-2 family.</text>
</comment>
<keyword evidence="10" id="KW-0234">DNA repair</keyword>
<dbReference type="InterPro" id="IPR036155">
    <property type="entry name" value="Crypto/Photolyase_N_sf"/>
</dbReference>
<evidence type="ECO:0000256" key="8">
    <source>
        <dbReference type="ARBA" id="ARBA00022827"/>
    </source>
</evidence>
<evidence type="ECO:0000256" key="1">
    <source>
        <dbReference type="ARBA" id="ARBA00001932"/>
    </source>
</evidence>
<evidence type="ECO:0000259" key="14">
    <source>
        <dbReference type="PROSITE" id="PS51645"/>
    </source>
</evidence>
<dbReference type="EMBL" id="DSZU01000090">
    <property type="protein sequence ID" value="HGV55479.1"/>
    <property type="molecule type" value="Genomic_DNA"/>
</dbReference>
<dbReference type="GO" id="GO:0000719">
    <property type="term" value="P:photoreactive repair"/>
    <property type="evidence" value="ECO:0007669"/>
    <property type="project" value="TreeGrafter"/>
</dbReference>
<comment type="catalytic activity">
    <reaction evidence="13">
        <text>cyclobutadipyrimidine (in DNA) = 2 pyrimidine residues (in DNA).</text>
        <dbReference type="EC" id="4.1.99.3"/>
    </reaction>
</comment>
<dbReference type="SUPFAM" id="SSF52425">
    <property type="entry name" value="Cryptochrome/photolyase, N-terminal domain"/>
    <property type="match status" value="1"/>
</dbReference>
<evidence type="ECO:0000256" key="7">
    <source>
        <dbReference type="ARBA" id="ARBA00022763"/>
    </source>
</evidence>
<dbReference type="Gene3D" id="1.25.40.80">
    <property type="match status" value="1"/>
</dbReference>
<dbReference type="InterPro" id="IPR036134">
    <property type="entry name" value="Crypto/Photolyase_FAD-like_sf"/>
</dbReference>
<dbReference type="InterPro" id="IPR014729">
    <property type="entry name" value="Rossmann-like_a/b/a_fold"/>
</dbReference>
<dbReference type="InterPro" id="IPR052219">
    <property type="entry name" value="Photolyase_Class-2"/>
</dbReference>
<dbReference type="SUPFAM" id="SSF48173">
    <property type="entry name" value="Cryptochrome/photolyase FAD-binding domain"/>
    <property type="match status" value="1"/>
</dbReference>
<dbReference type="PROSITE" id="PS51645">
    <property type="entry name" value="PHR_CRY_ALPHA_BETA"/>
    <property type="match status" value="1"/>
</dbReference>
<keyword evidence="9" id="KW-0238">DNA-binding</keyword>
<dbReference type="Gene3D" id="3.40.50.620">
    <property type="entry name" value="HUPs"/>
    <property type="match status" value="1"/>
</dbReference>
<evidence type="ECO:0000256" key="10">
    <source>
        <dbReference type="ARBA" id="ARBA00023204"/>
    </source>
</evidence>
<dbReference type="AlphaFoldDB" id="A0A832LWJ5"/>
<evidence type="ECO:0000313" key="15">
    <source>
        <dbReference type="EMBL" id="HGV55479.1"/>
    </source>
</evidence>
<organism evidence="15">
    <name type="scientific">Caldimicrobium thiodismutans</name>
    <dbReference type="NCBI Taxonomy" id="1653476"/>
    <lineage>
        <taxon>Bacteria</taxon>
        <taxon>Pseudomonadati</taxon>
        <taxon>Thermodesulfobacteriota</taxon>
        <taxon>Thermodesulfobacteria</taxon>
        <taxon>Thermodesulfobacteriales</taxon>
        <taxon>Thermodesulfobacteriaceae</taxon>
        <taxon>Caldimicrobium</taxon>
    </lineage>
</organism>
<comment type="cofactor">
    <cofactor evidence="1">
        <name>(6R)-5,10-methylene-5,6,7,8-tetrahydrofolate</name>
        <dbReference type="ChEBI" id="CHEBI:15636"/>
    </cofactor>
</comment>
<gene>
    <name evidence="15" type="ORF">ENT73_05265</name>
</gene>